<accession>A0ABV5SVI9</accession>
<dbReference type="Proteomes" id="UP001589611">
    <property type="component" value="Unassembled WGS sequence"/>
</dbReference>
<evidence type="ECO:0000256" key="3">
    <source>
        <dbReference type="ARBA" id="ARBA00022729"/>
    </source>
</evidence>
<reference evidence="6 7" key="1">
    <citation type="submission" date="2024-09" db="EMBL/GenBank/DDBJ databases">
        <authorList>
            <person name="Sun Q."/>
            <person name="Mori K."/>
        </authorList>
    </citation>
    <scope>NUCLEOTIDE SEQUENCE [LARGE SCALE GENOMIC DNA]</scope>
    <source>
        <strain evidence="6 7">JCM 1342</strain>
    </source>
</reference>
<dbReference type="PANTHER" id="PTHR30024:SF47">
    <property type="entry name" value="TAURINE-BINDING PERIPLASMIC PROTEIN"/>
    <property type="match status" value="1"/>
</dbReference>
<evidence type="ECO:0000259" key="5">
    <source>
        <dbReference type="Pfam" id="PF09084"/>
    </source>
</evidence>
<dbReference type="SUPFAM" id="SSF53850">
    <property type="entry name" value="Periplasmic binding protein-like II"/>
    <property type="match status" value="1"/>
</dbReference>
<feature type="signal peptide" evidence="4">
    <location>
        <begin position="1"/>
        <end position="20"/>
    </location>
</feature>
<protein>
    <submittedName>
        <fullName evidence="6">ABC transporter substrate-binding protein</fullName>
    </submittedName>
</protein>
<gene>
    <name evidence="6" type="ORF">ACFFPJ_00945</name>
</gene>
<dbReference type="PROSITE" id="PS51257">
    <property type="entry name" value="PROKAR_LIPOPROTEIN"/>
    <property type="match status" value="1"/>
</dbReference>
<dbReference type="Gene3D" id="3.40.190.10">
    <property type="entry name" value="Periplasmic binding protein-like II"/>
    <property type="match status" value="2"/>
</dbReference>
<dbReference type="PANTHER" id="PTHR30024">
    <property type="entry name" value="ALIPHATIC SULFONATES-BINDING PROTEIN-RELATED"/>
    <property type="match status" value="1"/>
</dbReference>
<evidence type="ECO:0000256" key="2">
    <source>
        <dbReference type="ARBA" id="ARBA00010742"/>
    </source>
</evidence>
<sequence>MKITRIAALAAVTAAGLMLAACSSGDLSGSETSAPTAEAEGSGELTPITVGLLQIAPSAAVQLGIDEGIFEKHGLDVTVQLGQGGAALLPAVSSGSIQFAVGNPLSVLVAASQGLEMSIVSGFSAVADPPPSGIVVKEDSGIASWKDLEGKTVALNAVNTQGDLTTKAYVEKDGGDPAAVNFIEIAFPDQLAQLEQGNIDASWIPEPFLSASLATEGVTFLGDPLTAIDGLYTMVGFSSTAYVEENPEIAEAFAAAITEATALAMDDTDRYRDTIVEFTGMPADVVKNIALENLSGDLDRGVIEELSAMALKYGFIDSEPDLDKVIIQ</sequence>
<feature type="domain" description="SsuA/THI5-like" evidence="5">
    <location>
        <begin position="64"/>
        <end position="267"/>
    </location>
</feature>
<evidence type="ECO:0000256" key="4">
    <source>
        <dbReference type="SAM" id="SignalP"/>
    </source>
</evidence>
<feature type="chain" id="PRO_5046004921" evidence="4">
    <location>
        <begin position="21"/>
        <end position="328"/>
    </location>
</feature>
<dbReference type="RefSeq" id="WP_344710746.1">
    <property type="nucleotide sequence ID" value="NZ_BAAAWH010000001.1"/>
</dbReference>
<keyword evidence="7" id="KW-1185">Reference proteome</keyword>
<organism evidence="6 7">
    <name type="scientific">Microbacterium terregens</name>
    <dbReference type="NCBI Taxonomy" id="69363"/>
    <lineage>
        <taxon>Bacteria</taxon>
        <taxon>Bacillati</taxon>
        <taxon>Actinomycetota</taxon>
        <taxon>Actinomycetes</taxon>
        <taxon>Micrococcales</taxon>
        <taxon>Microbacteriaceae</taxon>
        <taxon>Microbacterium</taxon>
    </lineage>
</organism>
<dbReference type="Pfam" id="PF09084">
    <property type="entry name" value="NMT1"/>
    <property type="match status" value="1"/>
</dbReference>
<evidence type="ECO:0000256" key="1">
    <source>
        <dbReference type="ARBA" id="ARBA00004418"/>
    </source>
</evidence>
<comment type="caution">
    <text evidence="6">The sequence shown here is derived from an EMBL/GenBank/DDBJ whole genome shotgun (WGS) entry which is preliminary data.</text>
</comment>
<comment type="subcellular location">
    <subcellularLocation>
        <location evidence="1">Periplasm</location>
    </subcellularLocation>
</comment>
<evidence type="ECO:0000313" key="7">
    <source>
        <dbReference type="Proteomes" id="UP001589611"/>
    </source>
</evidence>
<keyword evidence="3 4" id="KW-0732">Signal</keyword>
<comment type="similarity">
    <text evidence="2">Belongs to the bacterial solute-binding protein SsuA/TauA family.</text>
</comment>
<dbReference type="InterPro" id="IPR015168">
    <property type="entry name" value="SsuA/THI5"/>
</dbReference>
<dbReference type="EMBL" id="JBHMBE010000001">
    <property type="protein sequence ID" value="MFB9644358.1"/>
    <property type="molecule type" value="Genomic_DNA"/>
</dbReference>
<proteinExistence type="inferred from homology"/>
<evidence type="ECO:0000313" key="6">
    <source>
        <dbReference type="EMBL" id="MFB9644358.1"/>
    </source>
</evidence>
<name>A0ABV5SVI9_9MICO</name>